<reference evidence="1 2" key="1">
    <citation type="journal article" date="2021" name="BMC Genomics">
        <title>Datura genome reveals duplications of psychoactive alkaloid biosynthetic genes and high mutation rate following tissue culture.</title>
        <authorList>
            <person name="Rajewski A."/>
            <person name="Carter-House D."/>
            <person name="Stajich J."/>
            <person name="Litt A."/>
        </authorList>
    </citation>
    <scope>NUCLEOTIDE SEQUENCE [LARGE SCALE GENOMIC DNA]</scope>
    <source>
        <strain evidence="1">AR-01</strain>
    </source>
</reference>
<evidence type="ECO:0000313" key="2">
    <source>
        <dbReference type="Proteomes" id="UP000823775"/>
    </source>
</evidence>
<keyword evidence="2" id="KW-1185">Reference proteome</keyword>
<comment type="caution">
    <text evidence="1">The sequence shown here is derived from an EMBL/GenBank/DDBJ whole genome shotgun (WGS) entry which is preliminary data.</text>
</comment>
<dbReference type="EMBL" id="JACEIK010000236">
    <property type="protein sequence ID" value="MCD7453033.1"/>
    <property type="molecule type" value="Genomic_DNA"/>
</dbReference>
<gene>
    <name evidence="1" type="ORF">HAX54_019396</name>
</gene>
<protein>
    <submittedName>
        <fullName evidence="1">Uncharacterized protein</fullName>
    </submittedName>
</protein>
<evidence type="ECO:0000313" key="1">
    <source>
        <dbReference type="EMBL" id="MCD7453033.1"/>
    </source>
</evidence>
<sequence>MRPSLYHQNQDNLARDVWAMSCAPTAVAAQTHPPIATDLKLGAAVQLLDRVVAEQSRLGHKPSIGFGECTRISRTREFIALNPPEFSREIVNEDRQDFVDQLYRIFELWSQVHGLSSLLRIDFTARLTESVAGSSTPTGSSGLGYCWAEGKVEEELPCRIMLIPHPMTFTLDSQRSA</sequence>
<organism evidence="1 2">
    <name type="scientific">Datura stramonium</name>
    <name type="common">Jimsonweed</name>
    <name type="synonym">Common thornapple</name>
    <dbReference type="NCBI Taxonomy" id="4076"/>
    <lineage>
        <taxon>Eukaryota</taxon>
        <taxon>Viridiplantae</taxon>
        <taxon>Streptophyta</taxon>
        <taxon>Embryophyta</taxon>
        <taxon>Tracheophyta</taxon>
        <taxon>Spermatophyta</taxon>
        <taxon>Magnoliopsida</taxon>
        <taxon>eudicotyledons</taxon>
        <taxon>Gunneridae</taxon>
        <taxon>Pentapetalae</taxon>
        <taxon>asterids</taxon>
        <taxon>lamiids</taxon>
        <taxon>Solanales</taxon>
        <taxon>Solanaceae</taxon>
        <taxon>Solanoideae</taxon>
        <taxon>Datureae</taxon>
        <taxon>Datura</taxon>
    </lineage>
</organism>
<name>A0ABS8S1R3_DATST</name>
<accession>A0ABS8S1R3</accession>
<proteinExistence type="predicted"/>
<dbReference type="Proteomes" id="UP000823775">
    <property type="component" value="Unassembled WGS sequence"/>
</dbReference>